<reference evidence="5 6" key="1">
    <citation type="submission" date="2018-07" db="EMBL/GenBank/DDBJ databases">
        <title>Genomic Encyclopedia of Type Strains, Phase III (KMG-III): the genomes of soil and plant-associated and newly described type strains.</title>
        <authorList>
            <person name="Whitman W."/>
        </authorList>
    </citation>
    <scope>NUCLEOTIDE SEQUENCE [LARGE SCALE GENOMIC DNA]</scope>
    <source>
        <strain evidence="5 6">CECT 8333</strain>
    </source>
</reference>
<keyword evidence="6" id="KW-1185">Reference proteome</keyword>
<accession>A0A369BTT6</accession>
<sequence>MDNTLKIAISPPVQLGGTLFTPEQLMKIGSVVGSDSKIEMTGFGQLYIEIPFEEAELIEEQLRSIGLKVYPVGFVTKGLIACHFCKGAEEAGLEIAQTLNQAIAGIAIPAPIKVGYAGCALGTSEPLLKDIAVVKMKNTFDIYVGGNPKGVKVTLGSKLLSGLTEDRLVPVITTVLEFYKANAKPKEKFNKFVERISLEQLRQVAA</sequence>
<comment type="caution">
    <text evidence="5">The sequence shown here is derived from an EMBL/GenBank/DDBJ whole genome shotgun (WGS) entry which is preliminary data.</text>
</comment>
<dbReference type="Pfam" id="PF01077">
    <property type="entry name" value="NIR_SIR"/>
    <property type="match status" value="1"/>
</dbReference>
<name>A0A369BTT6_9BACL</name>
<dbReference type="SUPFAM" id="SSF56014">
    <property type="entry name" value="Nitrite and sulphite reductase 4Fe-4S domain-like"/>
    <property type="match status" value="1"/>
</dbReference>
<dbReference type="GO" id="GO:0020037">
    <property type="term" value="F:heme binding"/>
    <property type="evidence" value="ECO:0007669"/>
    <property type="project" value="InterPro"/>
</dbReference>
<organism evidence="5 6">
    <name type="scientific">Fontibacillus phaseoli</name>
    <dbReference type="NCBI Taxonomy" id="1416533"/>
    <lineage>
        <taxon>Bacteria</taxon>
        <taxon>Bacillati</taxon>
        <taxon>Bacillota</taxon>
        <taxon>Bacilli</taxon>
        <taxon>Bacillales</taxon>
        <taxon>Paenibacillaceae</taxon>
        <taxon>Fontibacillus</taxon>
    </lineage>
</organism>
<dbReference type="OrthoDB" id="9800558at2"/>
<keyword evidence="2" id="KW-0408">Iron</keyword>
<keyword evidence="1" id="KW-0479">Metal-binding</keyword>
<evidence type="ECO:0000256" key="1">
    <source>
        <dbReference type="ARBA" id="ARBA00022723"/>
    </source>
</evidence>
<protein>
    <submittedName>
        <fullName evidence="5">Nitrite/sulfite reductase ferredoxin-like protein</fullName>
    </submittedName>
</protein>
<evidence type="ECO:0000313" key="5">
    <source>
        <dbReference type="EMBL" id="RCX23827.1"/>
    </source>
</evidence>
<dbReference type="InterPro" id="IPR006067">
    <property type="entry name" value="NO2/SO3_Rdtase_4Fe4S_dom"/>
</dbReference>
<feature type="domain" description="Nitrite/sulphite reductase 4Fe-4S" evidence="4">
    <location>
        <begin position="89"/>
        <end position="204"/>
    </location>
</feature>
<dbReference type="RefSeq" id="WP_114495661.1">
    <property type="nucleotide sequence ID" value="NZ_QPJW01000001.1"/>
</dbReference>
<proteinExistence type="predicted"/>
<dbReference type="GO" id="GO:0016491">
    <property type="term" value="F:oxidoreductase activity"/>
    <property type="evidence" value="ECO:0007669"/>
    <property type="project" value="InterPro"/>
</dbReference>
<evidence type="ECO:0000256" key="3">
    <source>
        <dbReference type="ARBA" id="ARBA00023014"/>
    </source>
</evidence>
<dbReference type="InterPro" id="IPR045854">
    <property type="entry name" value="NO2/SO3_Rdtase_4Fe4S_sf"/>
</dbReference>
<evidence type="ECO:0000256" key="2">
    <source>
        <dbReference type="ARBA" id="ARBA00023004"/>
    </source>
</evidence>
<keyword evidence="3" id="KW-0411">Iron-sulfur</keyword>
<dbReference type="GO" id="GO:0051536">
    <property type="term" value="F:iron-sulfur cluster binding"/>
    <property type="evidence" value="ECO:0007669"/>
    <property type="project" value="UniProtKB-KW"/>
</dbReference>
<dbReference type="Proteomes" id="UP000253090">
    <property type="component" value="Unassembled WGS sequence"/>
</dbReference>
<dbReference type="EMBL" id="QPJW01000001">
    <property type="protein sequence ID" value="RCX23827.1"/>
    <property type="molecule type" value="Genomic_DNA"/>
</dbReference>
<gene>
    <name evidence="5" type="ORF">DFP94_1011431</name>
</gene>
<evidence type="ECO:0000259" key="4">
    <source>
        <dbReference type="Pfam" id="PF01077"/>
    </source>
</evidence>
<dbReference type="GO" id="GO:0046872">
    <property type="term" value="F:metal ion binding"/>
    <property type="evidence" value="ECO:0007669"/>
    <property type="project" value="UniProtKB-KW"/>
</dbReference>
<dbReference type="Gene3D" id="3.30.413.10">
    <property type="entry name" value="Sulfite Reductase Hemoprotein, domain 1"/>
    <property type="match status" value="1"/>
</dbReference>
<dbReference type="AlphaFoldDB" id="A0A369BTT6"/>
<evidence type="ECO:0000313" key="6">
    <source>
        <dbReference type="Proteomes" id="UP000253090"/>
    </source>
</evidence>